<dbReference type="EMBL" id="FMAQ01000002">
    <property type="protein sequence ID" value="SCB85503.1"/>
    <property type="molecule type" value="Genomic_DNA"/>
</dbReference>
<sequence length="205" mass="23507">MVKLKVMLFVVPIIAIIAIIVVIVPSCSSRGELCLFGTVKSTFNDYKNAYWQSVDNKKSKASKLDIKKCSQEAENARIVLINIFTQLCTDGHISQEYLPDAVWIQHNYIENYYFGKSTEKLTGTTEQILTKFLAYDDNDNFPSVDRLNKACARYIPKDGILYHYPEIGPDIPFYTNYYFEQCMIKNNFESIAPVTTKTYCKGIGW</sequence>
<dbReference type="Proteomes" id="UP000199670">
    <property type="component" value="Unassembled WGS sequence"/>
</dbReference>
<reference evidence="3" key="1">
    <citation type="submission" date="2016-08" db="EMBL/GenBank/DDBJ databases">
        <authorList>
            <person name="Varghese N."/>
            <person name="Submissions Spin"/>
        </authorList>
    </citation>
    <scope>NUCLEOTIDE SEQUENCE [LARGE SCALE GENOMIC DNA]</scope>
    <source>
        <strain evidence="3">R-53248</strain>
    </source>
</reference>
<name>A0A1C3ZT48_9GAMM</name>
<evidence type="ECO:0000313" key="3">
    <source>
        <dbReference type="Proteomes" id="UP000199670"/>
    </source>
</evidence>
<organism evidence="2 3">
    <name type="scientific">Gilliamella bombicola</name>
    <dbReference type="NCBI Taxonomy" id="1798182"/>
    <lineage>
        <taxon>Bacteria</taxon>
        <taxon>Pseudomonadati</taxon>
        <taxon>Pseudomonadota</taxon>
        <taxon>Gammaproteobacteria</taxon>
        <taxon>Orbales</taxon>
        <taxon>Orbaceae</taxon>
        <taxon>Gilliamella</taxon>
    </lineage>
</organism>
<gene>
    <name evidence="2" type="ORF">GA0061081_10280</name>
</gene>
<protein>
    <submittedName>
        <fullName evidence="2">Uncharacterized protein</fullName>
    </submittedName>
</protein>
<keyword evidence="1" id="KW-1133">Transmembrane helix</keyword>
<dbReference type="RefSeq" id="WP_091346767.1">
    <property type="nucleotide sequence ID" value="NZ_FMAQ01000002.1"/>
</dbReference>
<keyword evidence="3" id="KW-1185">Reference proteome</keyword>
<evidence type="ECO:0000313" key="2">
    <source>
        <dbReference type="EMBL" id="SCB85503.1"/>
    </source>
</evidence>
<accession>A0A1C3ZT48</accession>
<feature type="transmembrane region" description="Helical" evidence="1">
    <location>
        <begin position="6"/>
        <end position="24"/>
    </location>
</feature>
<keyword evidence="1" id="KW-0812">Transmembrane</keyword>
<dbReference type="AlphaFoldDB" id="A0A1C3ZT48"/>
<evidence type="ECO:0000256" key="1">
    <source>
        <dbReference type="SAM" id="Phobius"/>
    </source>
</evidence>
<dbReference type="OrthoDB" id="6546867at2"/>
<proteinExistence type="predicted"/>
<keyword evidence="1" id="KW-0472">Membrane</keyword>